<accession>A0A6G8F1N3</accession>
<reference evidence="4" key="1">
    <citation type="journal article" date="2020" name="J. ISSAAS">
        <title>Lactobacilli and other gastrointestinal microbiota of Peromyscus leucopus, reservoir host for agents of Lyme disease and other zoonoses in North America.</title>
        <authorList>
            <person name="Milovic A."/>
            <person name="Bassam K."/>
            <person name="Shao H."/>
            <person name="Chatzistamou I."/>
            <person name="Tufts D.M."/>
            <person name="Diuk-Wasser M."/>
            <person name="Barbour A.G."/>
        </authorList>
    </citation>
    <scope>NUCLEOTIDE SEQUENCE</scope>
    <source>
        <strain evidence="4">LL70</strain>
    </source>
</reference>
<evidence type="ECO:0000256" key="2">
    <source>
        <dbReference type="ARBA" id="ARBA00022801"/>
    </source>
</evidence>
<evidence type="ECO:0000313" key="4">
    <source>
        <dbReference type="EMBL" id="QIM10157.1"/>
    </source>
</evidence>
<comment type="similarity">
    <text evidence="1">Belongs to the 'GDSL' lipolytic enzyme family.</text>
</comment>
<keyword evidence="2" id="KW-0378">Hydrolase</keyword>
<evidence type="ECO:0000256" key="1">
    <source>
        <dbReference type="ARBA" id="ARBA00008668"/>
    </source>
</evidence>
<gene>
    <name evidence="4" type="ORF">Prevot485_2560</name>
</gene>
<dbReference type="SUPFAM" id="SSF52266">
    <property type="entry name" value="SGNH hydrolase"/>
    <property type="match status" value="1"/>
</dbReference>
<feature type="domain" description="SGNH hydrolase-type esterase" evidence="3">
    <location>
        <begin position="33"/>
        <end position="156"/>
    </location>
</feature>
<dbReference type="Gene3D" id="2.160.20.10">
    <property type="entry name" value="Single-stranded right-handed beta-helix, Pectin lyase-like"/>
    <property type="match status" value="1"/>
</dbReference>
<dbReference type="PANTHER" id="PTHR43695">
    <property type="entry name" value="PUTATIVE (AFU_ORTHOLOGUE AFUA_2G17250)-RELATED"/>
    <property type="match status" value="1"/>
</dbReference>
<name>A0A6G8F1N3_9BACT</name>
<dbReference type="EMBL" id="MN990733">
    <property type="protein sequence ID" value="QIM10157.1"/>
    <property type="molecule type" value="Genomic_DNA"/>
</dbReference>
<dbReference type="GO" id="GO:0016788">
    <property type="term" value="F:hydrolase activity, acting on ester bonds"/>
    <property type="evidence" value="ECO:0007669"/>
    <property type="project" value="UniProtKB-ARBA"/>
</dbReference>
<sequence length="333" mass="37402">MKTIMTRVSVIAVLLSLLFTMTSSNKRITIFMIGDSTMANKDIKKGPERGWGMALQGFFTEDVLVDNHALNGRSSRSFILEGHWQKVYDAMKPGDYLVIQFGHNDEKGKIGDRRHTDAGLTLDDNYRMFARAAQEKGATPIIMNAVVRRNFYKKPDLGVDDESLRNVAYKEEKVNSDTLIDTHGNYILTPKNVALMMRVPYVDANKITHDLEQSLGIEGSRKLHMWLKPGEYGVAKGRQDNTHYNIYGAHLVASRLVDAMAEVCPELKPYVRHYDYIVSAKGKGNYMTLQEAVDAVPDGTAATVSVIDGDWKKPVIPKTKKIKIVKYSTVTIK</sequence>
<dbReference type="AlphaFoldDB" id="A0A6G8F1N3"/>
<dbReference type="PANTHER" id="PTHR43695:SF1">
    <property type="entry name" value="RHAMNOGALACTURONAN ACETYLESTERASE"/>
    <property type="match status" value="1"/>
</dbReference>
<dbReference type="InterPro" id="IPR037459">
    <property type="entry name" value="RhgT-like"/>
</dbReference>
<evidence type="ECO:0000259" key="3">
    <source>
        <dbReference type="Pfam" id="PF13472"/>
    </source>
</evidence>
<dbReference type="InterPro" id="IPR013830">
    <property type="entry name" value="SGNH_hydro"/>
</dbReference>
<protein>
    <recommendedName>
        <fullName evidence="3">SGNH hydrolase-type esterase domain-containing protein</fullName>
    </recommendedName>
</protein>
<dbReference type="InterPro" id="IPR011050">
    <property type="entry name" value="Pectin_lyase_fold/virulence"/>
</dbReference>
<dbReference type="InterPro" id="IPR012334">
    <property type="entry name" value="Pectin_lyas_fold"/>
</dbReference>
<organism evidence="4">
    <name type="scientific">uncultured Prevotella sp</name>
    <dbReference type="NCBI Taxonomy" id="159272"/>
    <lineage>
        <taxon>Bacteria</taxon>
        <taxon>Pseudomonadati</taxon>
        <taxon>Bacteroidota</taxon>
        <taxon>Bacteroidia</taxon>
        <taxon>Bacteroidales</taxon>
        <taxon>Prevotellaceae</taxon>
        <taxon>Prevotella</taxon>
        <taxon>environmental samples</taxon>
    </lineage>
</organism>
<proteinExistence type="inferred from homology"/>
<dbReference type="SUPFAM" id="SSF51126">
    <property type="entry name" value="Pectin lyase-like"/>
    <property type="match status" value="1"/>
</dbReference>
<dbReference type="InterPro" id="IPR036514">
    <property type="entry name" value="SGNH_hydro_sf"/>
</dbReference>
<dbReference type="Gene3D" id="3.40.50.1110">
    <property type="entry name" value="SGNH hydrolase"/>
    <property type="match status" value="1"/>
</dbReference>
<dbReference type="CDD" id="cd01821">
    <property type="entry name" value="Rhamnogalacturan_acetylesterase_like"/>
    <property type="match status" value="1"/>
</dbReference>
<dbReference type="Pfam" id="PF13472">
    <property type="entry name" value="Lipase_GDSL_2"/>
    <property type="match status" value="1"/>
</dbReference>